<accession>A0A0E0N8L4</accession>
<reference evidence="4" key="1">
    <citation type="submission" date="2013-06" db="EMBL/GenBank/DDBJ databases">
        <authorList>
            <person name="Zhao Q."/>
        </authorList>
    </citation>
    <scope>NUCLEOTIDE SEQUENCE</scope>
    <source>
        <strain evidence="4">cv. W1943</strain>
    </source>
</reference>
<protein>
    <recommendedName>
        <fullName evidence="2">At1g61320/AtMIF1 LRR domain-containing protein</fullName>
    </recommendedName>
</protein>
<feature type="compositionally biased region" description="Pro residues" evidence="1">
    <location>
        <begin position="1"/>
        <end position="10"/>
    </location>
</feature>
<proteinExistence type="predicted"/>
<dbReference type="Proteomes" id="UP000008022">
    <property type="component" value="Unassembled WGS sequence"/>
</dbReference>
<evidence type="ECO:0000256" key="1">
    <source>
        <dbReference type="SAM" id="MobiDB-lite"/>
    </source>
</evidence>
<evidence type="ECO:0000313" key="3">
    <source>
        <dbReference type="EnsemblPlants" id="ORUFI02G00500.4"/>
    </source>
</evidence>
<feature type="domain" description="At1g61320/AtMIF1 LRR" evidence="2">
    <location>
        <begin position="140"/>
        <end position="500"/>
    </location>
</feature>
<dbReference type="Gene3D" id="3.80.10.10">
    <property type="entry name" value="Ribonuclease Inhibitor"/>
    <property type="match status" value="1"/>
</dbReference>
<dbReference type="InterPro" id="IPR055357">
    <property type="entry name" value="LRR_At1g61320_AtMIF1"/>
</dbReference>
<dbReference type="SUPFAM" id="SSF52047">
    <property type="entry name" value="RNI-like"/>
    <property type="match status" value="1"/>
</dbReference>
<reference evidence="3" key="2">
    <citation type="submission" date="2015-06" db="UniProtKB">
        <authorList>
            <consortium name="EnsemblPlants"/>
        </authorList>
    </citation>
    <scope>IDENTIFICATION</scope>
</reference>
<dbReference type="PANTHER" id="PTHR34145:SF52">
    <property type="entry name" value="OS02G0105800 PROTEIN"/>
    <property type="match status" value="1"/>
</dbReference>
<dbReference type="PANTHER" id="PTHR34145">
    <property type="entry name" value="OS02G0105600 PROTEIN"/>
    <property type="match status" value="1"/>
</dbReference>
<dbReference type="Pfam" id="PF23622">
    <property type="entry name" value="LRR_At1g61320_AtMIF1"/>
    <property type="match status" value="2"/>
</dbReference>
<dbReference type="STRING" id="4529.A0A0E0N8L4"/>
<organism evidence="3 4">
    <name type="scientific">Oryza rufipogon</name>
    <name type="common">Brownbeard rice</name>
    <name type="synonym">Asian wild rice</name>
    <dbReference type="NCBI Taxonomy" id="4529"/>
    <lineage>
        <taxon>Eukaryota</taxon>
        <taxon>Viridiplantae</taxon>
        <taxon>Streptophyta</taxon>
        <taxon>Embryophyta</taxon>
        <taxon>Tracheophyta</taxon>
        <taxon>Spermatophyta</taxon>
        <taxon>Magnoliopsida</taxon>
        <taxon>Liliopsida</taxon>
        <taxon>Poales</taxon>
        <taxon>Poaceae</taxon>
        <taxon>BOP clade</taxon>
        <taxon>Oryzoideae</taxon>
        <taxon>Oryzeae</taxon>
        <taxon>Oryzinae</taxon>
        <taxon>Oryza</taxon>
    </lineage>
</organism>
<feature type="domain" description="At1g61320/AtMIF1 LRR" evidence="2">
    <location>
        <begin position="513"/>
        <end position="633"/>
    </location>
</feature>
<evidence type="ECO:0000313" key="4">
    <source>
        <dbReference type="Proteomes" id="UP000008022"/>
    </source>
</evidence>
<dbReference type="Gramene" id="ORUFI02G00500.4">
    <property type="protein sequence ID" value="ORUFI02G00500.4"/>
    <property type="gene ID" value="ORUFI02G00500"/>
</dbReference>
<keyword evidence="4" id="KW-1185">Reference proteome</keyword>
<feature type="region of interest" description="Disordered" evidence="1">
    <location>
        <begin position="1"/>
        <end position="22"/>
    </location>
</feature>
<dbReference type="InterPro" id="IPR032675">
    <property type="entry name" value="LRR_dom_sf"/>
</dbReference>
<dbReference type="AlphaFoldDB" id="A0A0E0N8L4"/>
<dbReference type="EnsemblPlants" id="ORUFI02G00500.4">
    <property type="protein sequence ID" value="ORUFI02G00500.4"/>
    <property type="gene ID" value="ORUFI02G00500"/>
</dbReference>
<name>A0A0E0N8L4_ORYRU</name>
<evidence type="ECO:0000259" key="2">
    <source>
        <dbReference type="Pfam" id="PF23622"/>
    </source>
</evidence>
<sequence length="758" mass="83065">MLPMLPPPALRAPSAWEQATTSSSIGRSAMEESCSSNWPATPCAAATTADKSNCTVGSTNNSPSEQVGHGDSLIYSLPYLPEDIWRHIHSLMPMSAAARAACLSHSFLNSWRFHPNLSLNFKTLCPRTSRGNFKCKIDSILRNHLGTAKILKLNVADEDSTYPYIDRWLEVAVTPGIEELTLTLHKKYIFACSLLSDGVRDSIRCLQLTFCAFHPMAELGPLRSLTKLHLCGVHITGDELESLLLNSLVLEQLRLNVCNKISFLKIPCVLQHLSCLSVMACRRMQVIVCEAPNLSSISLSGGIKFSLGETLTMKVLSMIRPNVVCYARAQLPSIMPNLESMVLSSDSEAVNIPMLPTKFLCLKHLTIQIARGTFSPSYDYFFLVSFLHASPSLETLYLDVFQEDMRHESIVEDSSAHLRQLPELSHECLKSVEIIGFNSAKSLVELTCCIVKAAASLERLVLDTLRGGDRCSGESNGKICWPVSNAVLKESARAAIAVRKVSSSQLGVMSSLVCQDDMAHESIIESSSPHLRQLPELSHDCLKSVKILGFNSAKSLVELTCGIVKAAVSLERLVLDTLRGGDDRCCGESNGKICWPVSNAVLKESARAAIAVRRYIEDKVSPITTLTLVEPCTRFKRHGGEEAMGLGGGRNRKEGGWVREGDVEETWGWMGMVQSAMVAQAKAETRSSGRTSLEQSGETTGWVTKVLELGIDWGGRSQAFILQELSVLDVAGNAEAWQHAARLDASVEKHHANMHTIW</sequence>
<dbReference type="eggNOG" id="ENOG502RRQG">
    <property type="taxonomic scope" value="Eukaryota"/>
</dbReference>
<dbReference type="InterPro" id="IPR053772">
    <property type="entry name" value="At1g61320/At1g61330-like"/>
</dbReference>